<feature type="non-terminal residue" evidence="2">
    <location>
        <position position="1"/>
    </location>
</feature>
<accession>A0A382H9D2</accession>
<sequence>FPIQQDGSLGTPRLFADLPGTFPDGLCLDEEGAVWIGSPPLDAEHYGDGQFLRVLEGGEVTDRISTPGRWAIAPMLGGPDRKTLFLTTSSVENVKILKETGKAEGGRIETVRVDVPGAGLP</sequence>
<protein>
    <recommendedName>
        <fullName evidence="1">SMP-30/Gluconolactonase/LRE-like region domain-containing protein</fullName>
    </recommendedName>
</protein>
<dbReference type="EMBL" id="UINC01059927">
    <property type="protein sequence ID" value="SVB83880.1"/>
    <property type="molecule type" value="Genomic_DNA"/>
</dbReference>
<gene>
    <name evidence="2" type="ORF">METZ01_LOCUS236734</name>
</gene>
<evidence type="ECO:0000259" key="1">
    <source>
        <dbReference type="Pfam" id="PF08450"/>
    </source>
</evidence>
<dbReference type="SUPFAM" id="SSF63829">
    <property type="entry name" value="Calcium-dependent phosphotriesterase"/>
    <property type="match status" value="1"/>
</dbReference>
<evidence type="ECO:0000313" key="2">
    <source>
        <dbReference type="EMBL" id="SVB83880.1"/>
    </source>
</evidence>
<feature type="domain" description="SMP-30/Gluconolactonase/LRE-like region" evidence="1">
    <location>
        <begin position="4"/>
        <end position="89"/>
    </location>
</feature>
<proteinExistence type="predicted"/>
<dbReference type="InterPro" id="IPR013658">
    <property type="entry name" value="SGL"/>
</dbReference>
<reference evidence="2" key="1">
    <citation type="submission" date="2018-05" db="EMBL/GenBank/DDBJ databases">
        <authorList>
            <person name="Lanie J.A."/>
            <person name="Ng W.-L."/>
            <person name="Kazmierczak K.M."/>
            <person name="Andrzejewski T.M."/>
            <person name="Davidsen T.M."/>
            <person name="Wayne K.J."/>
            <person name="Tettelin H."/>
            <person name="Glass J.I."/>
            <person name="Rusch D."/>
            <person name="Podicherti R."/>
            <person name="Tsui H.-C.T."/>
            <person name="Winkler M.E."/>
        </authorList>
    </citation>
    <scope>NUCLEOTIDE SEQUENCE</scope>
</reference>
<dbReference type="Pfam" id="PF08450">
    <property type="entry name" value="SGL"/>
    <property type="match status" value="1"/>
</dbReference>
<organism evidence="2">
    <name type="scientific">marine metagenome</name>
    <dbReference type="NCBI Taxonomy" id="408172"/>
    <lineage>
        <taxon>unclassified sequences</taxon>
        <taxon>metagenomes</taxon>
        <taxon>ecological metagenomes</taxon>
    </lineage>
</organism>
<dbReference type="Gene3D" id="2.120.10.30">
    <property type="entry name" value="TolB, C-terminal domain"/>
    <property type="match status" value="1"/>
</dbReference>
<name>A0A382H9D2_9ZZZZ</name>
<dbReference type="InterPro" id="IPR011042">
    <property type="entry name" value="6-blade_b-propeller_TolB-like"/>
</dbReference>
<dbReference type="AlphaFoldDB" id="A0A382H9D2"/>